<evidence type="ECO:0000256" key="4">
    <source>
        <dbReference type="SAM" id="MobiDB-lite"/>
    </source>
</evidence>
<dbReference type="Pfam" id="PF01872">
    <property type="entry name" value="RibD_C"/>
    <property type="match status" value="1"/>
</dbReference>
<dbReference type="PANTHER" id="PTHR38011">
    <property type="entry name" value="DIHYDROFOLATE REDUCTASE FAMILY PROTEIN (AFU_ORTHOLOGUE AFUA_8G06820)"/>
    <property type="match status" value="1"/>
</dbReference>
<dbReference type="EMBL" id="LNQE01001260">
    <property type="protein sequence ID" value="KUG19762.1"/>
    <property type="molecule type" value="Genomic_DNA"/>
</dbReference>
<accession>A0A0W8FGI7</accession>
<evidence type="ECO:0000256" key="1">
    <source>
        <dbReference type="ARBA" id="ARBA00005104"/>
    </source>
</evidence>
<evidence type="ECO:0000313" key="6">
    <source>
        <dbReference type="EMBL" id="KUG19762.1"/>
    </source>
</evidence>
<evidence type="ECO:0000256" key="2">
    <source>
        <dbReference type="ARBA" id="ARBA00022857"/>
    </source>
</evidence>
<keyword evidence="3 6" id="KW-0560">Oxidoreductase</keyword>
<feature type="compositionally biased region" description="Acidic residues" evidence="4">
    <location>
        <begin position="53"/>
        <end position="62"/>
    </location>
</feature>
<reference evidence="6" key="1">
    <citation type="journal article" date="2015" name="Proc. Natl. Acad. Sci. U.S.A.">
        <title>Networks of energetic and metabolic interactions define dynamics in microbial communities.</title>
        <authorList>
            <person name="Embree M."/>
            <person name="Liu J.K."/>
            <person name="Al-Bassam M.M."/>
            <person name="Zengler K."/>
        </authorList>
    </citation>
    <scope>NUCLEOTIDE SEQUENCE</scope>
</reference>
<evidence type="ECO:0000256" key="3">
    <source>
        <dbReference type="ARBA" id="ARBA00023002"/>
    </source>
</evidence>
<dbReference type="SUPFAM" id="SSF53597">
    <property type="entry name" value="Dihydrofolate reductase-like"/>
    <property type="match status" value="1"/>
</dbReference>
<dbReference type="InterPro" id="IPR050765">
    <property type="entry name" value="Riboflavin_Biosynth_HTPR"/>
</dbReference>
<dbReference type="Gene3D" id="3.40.430.10">
    <property type="entry name" value="Dihydrofolate Reductase, subunit A"/>
    <property type="match status" value="1"/>
</dbReference>
<dbReference type="EC" id="1.1.1.193" evidence="6"/>
<feature type="domain" description="Bacterial bifunctional deaminase-reductase C-terminal" evidence="5">
    <location>
        <begin position="3"/>
        <end position="214"/>
    </location>
</feature>
<gene>
    <name evidence="6" type="ORF">ASZ90_010513</name>
</gene>
<dbReference type="PANTHER" id="PTHR38011:SF7">
    <property type="entry name" value="2,5-DIAMINO-6-RIBOSYLAMINO-4(3H)-PYRIMIDINONE 5'-PHOSPHATE REDUCTASE"/>
    <property type="match status" value="1"/>
</dbReference>
<dbReference type="InterPro" id="IPR002734">
    <property type="entry name" value="RibDG_C"/>
</dbReference>
<dbReference type="InterPro" id="IPR024072">
    <property type="entry name" value="DHFR-like_dom_sf"/>
</dbReference>
<feature type="region of interest" description="Disordered" evidence="4">
    <location>
        <begin position="51"/>
        <end position="71"/>
    </location>
</feature>
<dbReference type="GO" id="GO:0008703">
    <property type="term" value="F:5-amino-6-(5-phosphoribosylamino)uracil reductase activity"/>
    <property type="evidence" value="ECO:0007669"/>
    <property type="project" value="UniProtKB-EC"/>
</dbReference>
<evidence type="ECO:0000259" key="5">
    <source>
        <dbReference type="Pfam" id="PF01872"/>
    </source>
</evidence>
<keyword evidence="2" id="KW-0521">NADP</keyword>
<protein>
    <submittedName>
        <fullName evidence="6">5-amino-6-(5-phosphoribosylamino)uracil reductase</fullName>
        <ecNumber evidence="6">1.1.1.193</ecNumber>
    </submittedName>
</protein>
<proteinExistence type="predicted"/>
<sequence>MLPYVIMYNAISLDGRIIGFTPDIALYYELASRWQIDAVLAGSETILAAAEEMPGDSGEEGEPPVAAPDDPRPLLVVPDSRGRVRNWDLWRRMPFWRDLVVLCSGRTPPDYLDYLGQERIDAIVAGDDHVDLRAALEELNARYGVRTVRLDTGGRLNGALLREGLVSEVNLLIHPALVGGTTPASIFHAPDPASPEGVIPLTLQHIERMRDDIVWLQYRVAR</sequence>
<name>A0A0W8FGI7_9ZZZZ</name>
<dbReference type="AlphaFoldDB" id="A0A0W8FGI7"/>
<organism evidence="6">
    <name type="scientific">hydrocarbon metagenome</name>
    <dbReference type="NCBI Taxonomy" id="938273"/>
    <lineage>
        <taxon>unclassified sequences</taxon>
        <taxon>metagenomes</taxon>
        <taxon>ecological metagenomes</taxon>
    </lineage>
</organism>
<comment type="pathway">
    <text evidence="1">Cofactor biosynthesis; riboflavin biosynthesis.</text>
</comment>
<dbReference type="GO" id="GO:0009231">
    <property type="term" value="P:riboflavin biosynthetic process"/>
    <property type="evidence" value="ECO:0007669"/>
    <property type="project" value="InterPro"/>
</dbReference>
<comment type="caution">
    <text evidence="6">The sequence shown here is derived from an EMBL/GenBank/DDBJ whole genome shotgun (WGS) entry which is preliminary data.</text>
</comment>